<feature type="transmembrane region" description="Helical" evidence="2">
    <location>
        <begin position="405"/>
        <end position="421"/>
    </location>
</feature>
<keyword evidence="2" id="KW-0472">Membrane</keyword>
<comment type="caution">
    <text evidence="3">The sequence shown here is derived from an EMBL/GenBank/DDBJ whole genome shotgun (WGS) entry which is preliminary data.</text>
</comment>
<evidence type="ECO:0000256" key="2">
    <source>
        <dbReference type="SAM" id="Phobius"/>
    </source>
</evidence>
<feature type="region of interest" description="Disordered" evidence="1">
    <location>
        <begin position="506"/>
        <end position="543"/>
    </location>
</feature>
<evidence type="ECO:0008006" key="5">
    <source>
        <dbReference type="Google" id="ProtNLM"/>
    </source>
</evidence>
<keyword evidence="2" id="KW-1133">Transmembrane helix</keyword>
<keyword evidence="4" id="KW-1185">Reference proteome</keyword>
<protein>
    <recommendedName>
        <fullName evidence="5">DUF2142 domain-containing protein</fullName>
    </recommendedName>
</protein>
<feature type="transmembrane region" description="Helical" evidence="2">
    <location>
        <begin position="373"/>
        <end position="393"/>
    </location>
</feature>
<dbReference type="Pfam" id="PF09913">
    <property type="entry name" value="DUF2142"/>
    <property type="match status" value="1"/>
</dbReference>
<feature type="transmembrane region" description="Helical" evidence="2">
    <location>
        <begin position="149"/>
        <end position="169"/>
    </location>
</feature>
<reference evidence="3 4" key="1">
    <citation type="submission" date="2021-01" db="EMBL/GenBank/DDBJ databases">
        <title>Sequencing the genomes of 1000 actinobacteria strains.</title>
        <authorList>
            <person name="Klenk H.-P."/>
        </authorList>
    </citation>
    <scope>NUCLEOTIDE SEQUENCE [LARGE SCALE GENOMIC DNA]</scope>
    <source>
        <strain evidence="3 4">DSM 46000</strain>
    </source>
</reference>
<dbReference type="RefSeq" id="WP_205308159.1">
    <property type="nucleotide sequence ID" value="NZ_BAAAVF010000003.1"/>
</dbReference>
<feature type="transmembrane region" description="Helical" evidence="2">
    <location>
        <begin position="280"/>
        <end position="300"/>
    </location>
</feature>
<feature type="transmembrane region" description="Helical" evidence="2">
    <location>
        <begin position="181"/>
        <end position="202"/>
    </location>
</feature>
<name>A0ABS2LIX1_9CELL</name>
<evidence type="ECO:0000313" key="3">
    <source>
        <dbReference type="EMBL" id="MBM7480368.1"/>
    </source>
</evidence>
<organism evidence="3 4">
    <name type="scientific">Oerskovia jenensis</name>
    <dbReference type="NCBI Taxonomy" id="162169"/>
    <lineage>
        <taxon>Bacteria</taxon>
        <taxon>Bacillati</taxon>
        <taxon>Actinomycetota</taxon>
        <taxon>Actinomycetes</taxon>
        <taxon>Micrococcales</taxon>
        <taxon>Cellulomonadaceae</taxon>
        <taxon>Oerskovia</taxon>
    </lineage>
</organism>
<dbReference type="EMBL" id="JAFBBO010000001">
    <property type="protein sequence ID" value="MBM7480368.1"/>
    <property type="molecule type" value="Genomic_DNA"/>
</dbReference>
<feature type="transmembrane region" description="Helical" evidence="2">
    <location>
        <begin position="346"/>
        <end position="366"/>
    </location>
</feature>
<dbReference type="Proteomes" id="UP000698059">
    <property type="component" value="Unassembled WGS sequence"/>
</dbReference>
<keyword evidence="2" id="KW-0812">Transmembrane</keyword>
<evidence type="ECO:0000256" key="1">
    <source>
        <dbReference type="SAM" id="MobiDB-lite"/>
    </source>
</evidence>
<proteinExistence type="predicted"/>
<feature type="transmembrane region" description="Helical" evidence="2">
    <location>
        <begin position="480"/>
        <end position="500"/>
    </location>
</feature>
<dbReference type="InterPro" id="IPR018674">
    <property type="entry name" value="DUF2142_membrane"/>
</dbReference>
<gene>
    <name evidence="3" type="ORF">JOD49_003288</name>
</gene>
<sequence length="543" mass="58265">MSSLSATLRRRRGLVGDGRMSPRKAFWSSFLAFFVISGLWAVNNPLMASVDEPAHMIKAASVVLGSEDVSTDGGVTGIGLVEIPLLYNTIATFANCLAFQPEATASCQPEITGDIEQIATIPTSAVNYNPLYYAVVGLPALIPDDGGEYTAYLMRLINALVSSAVLALAVRTIAEMPRRRWMALGLLLPLTPTFINLTGSINPQSFEVTGSVLLWVTLLALLRAPDPGVLARRATRLVIATTLVAHARGLGPFFVVLIVLLCVGTSPWKNLVALVRQRSAQIAIVLCVLSCALATAWILFGNALPDRAVGSGISDRDTFLHSAGNTSYYLNQLVAALGWLDVAFPTWFYMVYAALVGLMMFLGWAAGSWRDRLGIVVVSALVLTLPIVIQVAQAPTIGWFWQGRYIFPVAIGLTFLCALAIERRPRALDERMTRNLVTTTAVVLVGLQVAALVFNLHRYINGGNGGWFKLDAESWLPPVNLVVLLITYAAAWVAFAVIALRAATPREARPADEVVSSPTTSDLPPEGAPLVQSADPRTAPGGS</sequence>
<evidence type="ECO:0000313" key="4">
    <source>
        <dbReference type="Proteomes" id="UP000698059"/>
    </source>
</evidence>
<accession>A0ABS2LIX1</accession>
<feature type="transmembrane region" description="Helical" evidence="2">
    <location>
        <begin position="441"/>
        <end position="460"/>
    </location>
</feature>